<feature type="transmembrane region" description="Helical" evidence="1">
    <location>
        <begin position="108"/>
        <end position="136"/>
    </location>
</feature>
<keyword evidence="1" id="KW-0812">Transmembrane</keyword>
<evidence type="ECO:0008006" key="4">
    <source>
        <dbReference type="Google" id="ProtNLM"/>
    </source>
</evidence>
<keyword evidence="3" id="KW-1185">Reference proteome</keyword>
<keyword evidence="1" id="KW-0472">Membrane</keyword>
<comment type="caution">
    <text evidence="2">The sequence shown here is derived from an EMBL/GenBank/DDBJ whole genome shotgun (WGS) entry which is preliminary data.</text>
</comment>
<sequence length="301" mass="33159">MNTELQLDEYSNKECPLPPPYEIYEDNGFTPNTNPYKAQQEAAVRLSDFRQKKVPQVKTLDWILSSISFVCCLACGIPSIIFTFSACKDAEEGKTIETNRKVKYGRGFALVAIVTGTVLYTACFSLIAVIVIVFILRNLVYNDHLMATEKEREAFGYEGEYHTSPGPSAPALQYPDLESAMYPGVVLTMDQPTMLPPNLYDVGMGAAAGPWVWILSISACIACPCLGIFSIIAAFLVRSSENKKDSENTHYWAKILKIISYTAIVSSLITILLAIGALIVAMSIILDDIVKITDSVNQITE</sequence>
<proteinExistence type="predicted"/>
<feature type="transmembrane region" description="Helical" evidence="1">
    <location>
        <begin position="211"/>
        <end position="237"/>
    </location>
</feature>
<feature type="transmembrane region" description="Helical" evidence="1">
    <location>
        <begin position="62"/>
        <end position="87"/>
    </location>
</feature>
<evidence type="ECO:0000256" key="1">
    <source>
        <dbReference type="SAM" id="Phobius"/>
    </source>
</evidence>
<keyword evidence="1" id="KW-1133">Transmembrane helix</keyword>
<dbReference type="Proteomes" id="UP001165289">
    <property type="component" value="Unassembled WGS sequence"/>
</dbReference>
<name>A0AAV7K3V1_9METZ</name>
<dbReference type="EMBL" id="JAKMXF010000210">
    <property type="protein sequence ID" value="KAI6655255.1"/>
    <property type="molecule type" value="Genomic_DNA"/>
</dbReference>
<protein>
    <recommendedName>
        <fullName evidence="4">Transmembrane protein</fullName>
    </recommendedName>
</protein>
<accession>A0AAV7K3V1</accession>
<organism evidence="2 3">
    <name type="scientific">Oopsacas minuta</name>
    <dbReference type="NCBI Taxonomy" id="111878"/>
    <lineage>
        <taxon>Eukaryota</taxon>
        <taxon>Metazoa</taxon>
        <taxon>Porifera</taxon>
        <taxon>Hexactinellida</taxon>
        <taxon>Hexasterophora</taxon>
        <taxon>Lyssacinosida</taxon>
        <taxon>Leucopsacidae</taxon>
        <taxon>Oopsacas</taxon>
    </lineage>
</organism>
<dbReference type="AlphaFoldDB" id="A0AAV7K3V1"/>
<evidence type="ECO:0000313" key="2">
    <source>
        <dbReference type="EMBL" id="KAI6655255.1"/>
    </source>
</evidence>
<reference evidence="2 3" key="1">
    <citation type="journal article" date="2023" name="BMC Biol.">
        <title>The compact genome of the sponge Oopsacas minuta (Hexactinellida) is lacking key metazoan core genes.</title>
        <authorList>
            <person name="Santini S."/>
            <person name="Schenkelaars Q."/>
            <person name="Jourda C."/>
            <person name="Duchesne M."/>
            <person name="Belahbib H."/>
            <person name="Rocher C."/>
            <person name="Selva M."/>
            <person name="Riesgo A."/>
            <person name="Vervoort M."/>
            <person name="Leys S.P."/>
            <person name="Kodjabachian L."/>
            <person name="Le Bivic A."/>
            <person name="Borchiellini C."/>
            <person name="Claverie J.M."/>
            <person name="Renard E."/>
        </authorList>
    </citation>
    <scope>NUCLEOTIDE SEQUENCE [LARGE SCALE GENOMIC DNA]</scope>
    <source>
        <strain evidence="2">SPO-2</strain>
    </source>
</reference>
<evidence type="ECO:0000313" key="3">
    <source>
        <dbReference type="Proteomes" id="UP001165289"/>
    </source>
</evidence>
<gene>
    <name evidence="2" type="ORF">LOD99_2543</name>
</gene>
<feature type="transmembrane region" description="Helical" evidence="1">
    <location>
        <begin position="258"/>
        <end position="286"/>
    </location>
</feature>